<keyword evidence="11 12" id="KW-0472">Membrane</keyword>
<dbReference type="PANTHER" id="PTHR45453">
    <property type="entry name" value="PHOSPHATE REGULON SENSOR PROTEIN PHOR"/>
    <property type="match status" value="1"/>
</dbReference>
<feature type="domain" description="Histidine kinase" evidence="13">
    <location>
        <begin position="126"/>
        <end position="330"/>
    </location>
</feature>
<dbReference type="InterPro" id="IPR004358">
    <property type="entry name" value="Sig_transdc_His_kin-like_C"/>
</dbReference>
<dbReference type="PRINTS" id="PR00344">
    <property type="entry name" value="BCTRLSENSOR"/>
</dbReference>
<reference evidence="14 15" key="1">
    <citation type="submission" date="2019-03" db="EMBL/GenBank/DDBJ databases">
        <title>Genomic Encyclopedia of Type Strains, Phase IV (KMG-IV): sequencing the most valuable type-strain genomes for metagenomic binning, comparative biology and taxonomic classification.</title>
        <authorList>
            <person name="Goeker M."/>
        </authorList>
    </citation>
    <scope>NUCLEOTIDE SEQUENCE [LARGE SCALE GENOMIC DNA]</scope>
    <source>
        <strain evidence="14 15">DSM 29481</strain>
    </source>
</reference>
<dbReference type="RefSeq" id="WP_132225131.1">
    <property type="nucleotide sequence ID" value="NZ_JANKBG010000014.1"/>
</dbReference>
<accession>A0A4V2VK18</accession>
<keyword evidence="7 12" id="KW-0812">Transmembrane</keyword>
<dbReference type="GO" id="GO:0016036">
    <property type="term" value="P:cellular response to phosphate starvation"/>
    <property type="evidence" value="ECO:0007669"/>
    <property type="project" value="TreeGrafter"/>
</dbReference>
<evidence type="ECO:0000256" key="10">
    <source>
        <dbReference type="ARBA" id="ARBA00023012"/>
    </source>
</evidence>
<dbReference type="InterPro" id="IPR050351">
    <property type="entry name" value="BphY/WalK/GraS-like"/>
</dbReference>
<evidence type="ECO:0000256" key="11">
    <source>
        <dbReference type="ARBA" id="ARBA00023136"/>
    </source>
</evidence>
<evidence type="ECO:0000313" key="14">
    <source>
        <dbReference type="EMBL" id="TCU58245.1"/>
    </source>
</evidence>
<dbReference type="GO" id="GO:0000155">
    <property type="term" value="F:phosphorelay sensor kinase activity"/>
    <property type="evidence" value="ECO:0007669"/>
    <property type="project" value="InterPro"/>
</dbReference>
<dbReference type="InterPro" id="IPR036890">
    <property type="entry name" value="HATPase_C_sf"/>
</dbReference>
<dbReference type="SUPFAM" id="SSF47384">
    <property type="entry name" value="Homodimeric domain of signal transducing histidine kinase"/>
    <property type="match status" value="1"/>
</dbReference>
<evidence type="ECO:0000256" key="1">
    <source>
        <dbReference type="ARBA" id="ARBA00000085"/>
    </source>
</evidence>
<comment type="subcellular location">
    <subcellularLocation>
        <location evidence="2">Cell membrane</location>
        <topology evidence="2">Multi-pass membrane protein</topology>
    </subcellularLocation>
</comment>
<dbReference type="GO" id="GO:0005886">
    <property type="term" value="C:plasma membrane"/>
    <property type="evidence" value="ECO:0007669"/>
    <property type="project" value="UniProtKB-SubCell"/>
</dbReference>
<evidence type="ECO:0000256" key="5">
    <source>
        <dbReference type="ARBA" id="ARBA00022553"/>
    </source>
</evidence>
<evidence type="ECO:0000256" key="4">
    <source>
        <dbReference type="ARBA" id="ARBA00022475"/>
    </source>
</evidence>
<evidence type="ECO:0000256" key="6">
    <source>
        <dbReference type="ARBA" id="ARBA00022679"/>
    </source>
</evidence>
<dbReference type="Gene3D" id="1.10.287.130">
    <property type="match status" value="1"/>
</dbReference>
<comment type="catalytic activity">
    <reaction evidence="1">
        <text>ATP + protein L-histidine = ADP + protein N-phospho-L-histidine.</text>
        <dbReference type="EC" id="2.7.13.3"/>
    </reaction>
</comment>
<dbReference type="EC" id="2.7.13.3" evidence="3"/>
<dbReference type="EMBL" id="SMBP01000015">
    <property type="protein sequence ID" value="TCU58245.1"/>
    <property type="molecule type" value="Genomic_DNA"/>
</dbReference>
<evidence type="ECO:0000256" key="12">
    <source>
        <dbReference type="SAM" id="Phobius"/>
    </source>
</evidence>
<dbReference type="SMART" id="SM00388">
    <property type="entry name" value="HisKA"/>
    <property type="match status" value="1"/>
</dbReference>
<dbReference type="GO" id="GO:0004721">
    <property type="term" value="F:phosphoprotein phosphatase activity"/>
    <property type="evidence" value="ECO:0007669"/>
    <property type="project" value="TreeGrafter"/>
</dbReference>
<dbReference type="Gene3D" id="3.30.565.10">
    <property type="entry name" value="Histidine kinase-like ATPase, C-terminal domain"/>
    <property type="match status" value="1"/>
</dbReference>
<keyword evidence="8" id="KW-0418">Kinase</keyword>
<dbReference type="InterPro" id="IPR036097">
    <property type="entry name" value="HisK_dim/P_sf"/>
</dbReference>
<organism evidence="14 15">
    <name type="scientific">Longicatena caecimuris</name>
    <dbReference type="NCBI Taxonomy" id="1796635"/>
    <lineage>
        <taxon>Bacteria</taxon>
        <taxon>Bacillati</taxon>
        <taxon>Bacillota</taxon>
        <taxon>Erysipelotrichia</taxon>
        <taxon>Erysipelotrichales</taxon>
        <taxon>Erysipelotrichaceae</taxon>
        <taxon>Longicatena</taxon>
    </lineage>
</organism>
<evidence type="ECO:0000313" key="15">
    <source>
        <dbReference type="Proteomes" id="UP000295773"/>
    </source>
</evidence>
<gene>
    <name evidence="14" type="ORF">EDD61_11544</name>
</gene>
<dbReference type="SMART" id="SM00387">
    <property type="entry name" value="HATPase_c"/>
    <property type="match status" value="1"/>
</dbReference>
<dbReference type="CDD" id="cd00082">
    <property type="entry name" value="HisKA"/>
    <property type="match status" value="1"/>
</dbReference>
<dbReference type="Proteomes" id="UP000295773">
    <property type="component" value="Unassembled WGS sequence"/>
</dbReference>
<name>A0A4V2VK18_9FIRM</name>
<dbReference type="Pfam" id="PF02518">
    <property type="entry name" value="HATPase_c"/>
    <property type="match status" value="1"/>
</dbReference>
<dbReference type="PROSITE" id="PS50109">
    <property type="entry name" value="HIS_KIN"/>
    <property type="match status" value="1"/>
</dbReference>
<evidence type="ECO:0000256" key="3">
    <source>
        <dbReference type="ARBA" id="ARBA00012438"/>
    </source>
</evidence>
<keyword evidence="15" id="KW-1185">Reference proteome</keyword>
<evidence type="ECO:0000259" key="13">
    <source>
        <dbReference type="PROSITE" id="PS50109"/>
    </source>
</evidence>
<keyword evidence="6" id="KW-0808">Transferase</keyword>
<protein>
    <recommendedName>
        <fullName evidence="3">histidine kinase</fullName>
        <ecNumber evidence="3">2.7.13.3</ecNumber>
    </recommendedName>
</protein>
<evidence type="ECO:0000256" key="9">
    <source>
        <dbReference type="ARBA" id="ARBA00022989"/>
    </source>
</evidence>
<keyword evidence="9 12" id="KW-1133">Transmembrane helix</keyword>
<dbReference type="PANTHER" id="PTHR45453:SF2">
    <property type="entry name" value="HISTIDINE KINASE"/>
    <property type="match status" value="1"/>
</dbReference>
<feature type="transmembrane region" description="Helical" evidence="12">
    <location>
        <begin position="12"/>
        <end position="31"/>
    </location>
</feature>
<proteinExistence type="predicted"/>
<comment type="caution">
    <text evidence="14">The sequence shown here is derived from an EMBL/GenBank/DDBJ whole genome shotgun (WGS) entry which is preliminary data.</text>
</comment>
<feature type="transmembrane region" description="Helical" evidence="12">
    <location>
        <begin position="37"/>
        <end position="54"/>
    </location>
</feature>
<keyword evidence="5" id="KW-0597">Phosphoprotein</keyword>
<evidence type="ECO:0000256" key="8">
    <source>
        <dbReference type="ARBA" id="ARBA00022777"/>
    </source>
</evidence>
<evidence type="ECO:0000256" key="7">
    <source>
        <dbReference type="ARBA" id="ARBA00022692"/>
    </source>
</evidence>
<dbReference type="InterPro" id="IPR003594">
    <property type="entry name" value="HATPase_dom"/>
</dbReference>
<dbReference type="AlphaFoldDB" id="A0A4V2VK18"/>
<sequence length="330" mass="38876">MNVREVFARHAFFLILMFLWMLLCDGVLYGMGIAWEVLAFLNVMSGCMVCAYLIKVGRQRSKRKKEIERIAQTLDQKYLLQEVLGHDKDPQEQFYAYLLRLGNKSMLEKISEVKRERLQYQEYVEQWVHEIKTPIAALKLQCENVQDKRKRDMLQQVERVEHYVEQALFYARSENVEKDLRIQYCDLYDCCSEALLQCKYLCTSAFLQIHFAFTSAIVATDEKWVIFILNQLIENAVKYRKEKAHLYLYITQDASYVTLHVQDNGAGIPMQDQTRIFEKGFTGENGRKHNQHATGIGLYLCKRLCDALQIEMMVRSKEGVFTDMQLRFHK</sequence>
<dbReference type="SUPFAM" id="SSF55874">
    <property type="entry name" value="ATPase domain of HSP90 chaperone/DNA topoisomerase II/histidine kinase"/>
    <property type="match status" value="1"/>
</dbReference>
<dbReference type="InterPro" id="IPR003661">
    <property type="entry name" value="HisK_dim/P_dom"/>
</dbReference>
<keyword evidence="4" id="KW-1003">Cell membrane</keyword>
<dbReference type="InterPro" id="IPR005467">
    <property type="entry name" value="His_kinase_dom"/>
</dbReference>
<keyword evidence="10" id="KW-0902">Two-component regulatory system</keyword>
<evidence type="ECO:0000256" key="2">
    <source>
        <dbReference type="ARBA" id="ARBA00004651"/>
    </source>
</evidence>